<proteinExistence type="predicted"/>
<feature type="compositionally biased region" description="Basic residues" evidence="1">
    <location>
        <begin position="398"/>
        <end position="407"/>
    </location>
</feature>
<name>A0AB39Y743_9ACTN</name>
<accession>A0AB39Y743</accession>
<dbReference type="AlphaFoldDB" id="A0AB39Y743"/>
<dbReference type="EMBL" id="CP165727">
    <property type="protein sequence ID" value="XDV64282.1"/>
    <property type="molecule type" value="Genomic_DNA"/>
</dbReference>
<protein>
    <submittedName>
        <fullName evidence="2">Uncharacterized protein</fullName>
    </submittedName>
</protein>
<organism evidence="2">
    <name type="scientific">Streptomyces sp. R33</name>
    <dbReference type="NCBI Taxonomy" id="3238629"/>
    <lineage>
        <taxon>Bacteria</taxon>
        <taxon>Bacillati</taxon>
        <taxon>Actinomycetota</taxon>
        <taxon>Actinomycetes</taxon>
        <taxon>Kitasatosporales</taxon>
        <taxon>Streptomycetaceae</taxon>
        <taxon>Streptomyces</taxon>
    </lineage>
</organism>
<gene>
    <name evidence="2" type="ORF">AB5J51_15750</name>
</gene>
<dbReference type="RefSeq" id="WP_369777913.1">
    <property type="nucleotide sequence ID" value="NZ_CP165727.1"/>
</dbReference>
<feature type="region of interest" description="Disordered" evidence="1">
    <location>
        <begin position="368"/>
        <end position="416"/>
    </location>
</feature>
<evidence type="ECO:0000313" key="2">
    <source>
        <dbReference type="EMBL" id="XDV64282.1"/>
    </source>
</evidence>
<evidence type="ECO:0000256" key="1">
    <source>
        <dbReference type="SAM" id="MobiDB-lite"/>
    </source>
</evidence>
<sequence>MSTVHETAALLPDPAQLRAHLRALAVLDATIGDDPRFCCYTLDAGWGPGAEAALMENGSGADFSVLFTPDGVLIRGFDHESEMSPYGTDDEQVWPGVLDEVPAALRPLLDAPAFHDEGIDAPRVTACLWRETHDTAWRAGSSIAFPAGSKDPDGSGFLFPLLIDRSPEAVQAHFEDYYERPVPLDAVRHVLAGHPLTPAITAALNPAVLSDNALIRRIAAHPEVASYLACDGEFDLARTDPIESIALPNGLPVEPIAGCNAGGTHYFCGPAVPDGPRPVLYTDSEGRASLIAESLAEALTLAIVLPSWHDALAGFRPPALNSDYLDDRPDHPTVRDRLLAALRLPQASDREVLERLLSTAARTVTDGYLPHVPDEEASGFQPMLTADATSEYPAPPARGRRRGRAHRSPTPPDLHA</sequence>
<reference evidence="2" key="1">
    <citation type="submission" date="2024-08" db="EMBL/GenBank/DDBJ databases">
        <authorList>
            <person name="Yu S.T."/>
        </authorList>
    </citation>
    <scope>NUCLEOTIDE SEQUENCE</scope>
    <source>
        <strain evidence="2">R33</strain>
    </source>
</reference>